<dbReference type="Gene3D" id="3.30.479.30">
    <property type="entry name" value="Band 7 domain"/>
    <property type="match status" value="1"/>
</dbReference>
<accession>A0AAQ3R3W6</accession>
<reference evidence="7 8" key="1">
    <citation type="submission" date="2023-11" db="EMBL/GenBank/DDBJ databases">
        <title>An acidophilic fungus is an integral part of prey digestion in a carnivorous sundew plant.</title>
        <authorList>
            <person name="Tsai I.J."/>
        </authorList>
    </citation>
    <scope>NUCLEOTIDE SEQUENCE [LARGE SCALE GENOMIC DNA]</scope>
    <source>
        <strain evidence="7">169a</strain>
    </source>
</reference>
<proteinExistence type="inferred from homology"/>
<dbReference type="Proteomes" id="UP001303373">
    <property type="component" value="Chromosome 4"/>
</dbReference>
<dbReference type="InterPro" id="IPR036013">
    <property type="entry name" value="Band_7/SPFH_dom_sf"/>
</dbReference>
<dbReference type="PANTHER" id="PTHR13806:SF31">
    <property type="entry name" value="FLOTILLIN-LIKE PROTEIN 1-RELATED"/>
    <property type="match status" value="1"/>
</dbReference>
<organism evidence="7 8">
    <name type="scientific">Acrodontium crateriforme</name>
    <dbReference type="NCBI Taxonomy" id="150365"/>
    <lineage>
        <taxon>Eukaryota</taxon>
        <taxon>Fungi</taxon>
        <taxon>Dikarya</taxon>
        <taxon>Ascomycota</taxon>
        <taxon>Pezizomycotina</taxon>
        <taxon>Dothideomycetes</taxon>
        <taxon>Dothideomycetidae</taxon>
        <taxon>Mycosphaerellales</taxon>
        <taxon>Teratosphaeriaceae</taxon>
        <taxon>Acrodontium</taxon>
    </lineage>
</organism>
<evidence type="ECO:0000256" key="3">
    <source>
        <dbReference type="ARBA" id="ARBA00022475"/>
    </source>
</evidence>
<keyword evidence="3" id="KW-1003">Cell membrane</keyword>
<gene>
    <name evidence="7" type="ORF">R9X50_00297900</name>
</gene>
<dbReference type="Pfam" id="PF01145">
    <property type="entry name" value="Band_7"/>
    <property type="match status" value="1"/>
</dbReference>
<dbReference type="InterPro" id="IPR001107">
    <property type="entry name" value="Band_7"/>
</dbReference>
<protein>
    <submittedName>
        <fullName evidence="7">Flotillin-like protein 1</fullName>
    </submittedName>
</protein>
<keyword evidence="8" id="KW-1185">Reference proteome</keyword>
<feature type="domain" description="Band 7" evidence="6">
    <location>
        <begin position="25"/>
        <end position="196"/>
    </location>
</feature>
<dbReference type="GO" id="GO:0005886">
    <property type="term" value="C:plasma membrane"/>
    <property type="evidence" value="ECO:0007669"/>
    <property type="project" value="UniProtKB-SubCell"/>
</dbReference>
<evidence type="ECO:0000256" key="2">
    <source>
        <dbReference type="ARBA" id="ARBA00007161"/>
    </source>
</evidence>
<comment type="subcellular location">
    <subcellularLocation>
        <location evidence="1">Cell membrane</location>
    </subcellularLocation>
</comment>
<evidence type="ECO:0000256" key="5">
    <source>
        <dbReference type="RuleBase" id="RU366054"/>
    </source>
</evidence>
<evidence type="ECO:0000256" key="4">
    <source>
        <dbReference type="ARBA" id="ARBA00023136"/>
    </source>
</evidence>
<dbReference type="SUPFAM" id="SSF117892">
    <property type="entry name" value="Band 7/SPFH domain"/>
    <property type="match status" value="1"/>
</dbReference>
<dbReference type="PANTHER" id="PTHR13806">
    <property type="entry name" value="FLOTILLIN-RELATED"/>
    <property type="match status" value="1"/>
</dbReference>
<keyword evidence="4" id="KW-0472">Membrane</keyword>
<evidence type="ECO:0000313" key="8">
    <source>
        <dbReference type="Proteomes" id="UP001303373"/>
    </source>
</evidence>
<comment type="similarity">
    <text evidence="2 5">Belongs to the band 7/mec-2 family. Flotillin subfamily.</text>
</comment>
<dbReference type="AlphaFoldDB" id="A0AAQ3R3W6"/>
<evidence type="ECO:0000256" key="1">
    <source>
        <dbReference type="ARBA" id="ARBA00004236"/>
    </source>
</evidence>
<dbReference type="CDD" id="cd03399">
    <property type="entry name" value="SPFH_flotillin"/>
    <property type="match status" value="1"/>
</dbReference>
<evidence type="ECO:0000313" key="7">
    <source>
        <dbReference type="EMBL" id="WPH00156.1"/>
    </source>
</evidence>
<sequence length="516" mass="57623">MWYHVSEPNAYLAVTGAGVDTVKIVKKCFVMPFQKVRVISVTPFDFSMALQAMTSEKLQFSLPAVFTIGPDDNNESLQKYAVLLSGDSDGKVSTHQKHTIGTGRNHVQEIVKGIIEGETRSIVSNMTMEELFNNRRMFKKEVLENVQKELDQFGLKIYNANVKELQDMGDSRYFESLARKAHEGAQSQAQVDVANARMIGQVGQAEKEGEAKQKIAKINAHTAVLETERKVEKANADQKLKTREIAIARELNLEQIAAQRMAESKDAELQKDVEEKRALMELERLRATTVTQAKIARESAQQKADADLYTQTKKSDAQQYNQKLEAEAIYYRASKDAEASMYKRVKEAEGVLAAKEKEAQAMYIMKEKEAQAMYFQKEREAEAHFISQQKEAAGLTEMAKAYGAMADVLGGPQGLMQFLMLQNNTYEKLALANAKAISGLEPKINVWTTGNQDGNAVDSMAPIRNLFQTLPPLLTTIQDQTGMQPPNWLAQMPKHELSVDEKAAAKKHGVANGNRH</sequence>
<name>A0AAQ3R3W6_9PEZI</name>
<dbReference type="InterPro" id="IPR027705">
    <property type="entry name" value="Flotillin_fam"/>
</dbReference>
<evidence type="ECO:0000259" key="6">
    <source>
        <dbReference type="Pfam" id="PF01145"/>
    </source>
</evidence>
<dbReference type="EMBL" id="CP138583">
    <property type="protein sequence ID" value="WPH00156.1"/>
    <property type="molecule type" value="Genomic_DNA"/>
</dbReference>